<comment type="caution">
    <text evidence="2">The sequence shown here is derived from an EMBL/GenBank/DDBJ whole genome shotgun (WGS) entry which is preliminary data.</text>
</comment>
<sequence length="324" mass="36840">MNGKFSELLSLGFLISQEMVKNHGEDNYYCKYSEDSAVICVLDGCGGLGSRTYEGCGGQTGAYLASRTVSGAVHDWYRDMGRTKWKDEREFMESLITYIQKAYSVVGDYAKSSIKISGSMVRDLPTTIALAYAWMKDNELVLHVVWAGDSRIYLMDEDGMCQLTRDDVKSQDALSNLYDDGALTNVLSSDGNYKLHHKVISIKKPCVIIGATDGCFGYLPSPMNFEYEVLRNLTDAKNIYGFRDGLKAFFKEVAGDDFTFACMGFGYEKFSELKGSFEKRRNFVEKEYISKIESDPDNDELIEKLWQEYRKLYERYLSKNTEGR</sequence>
<gene>
    <name evidence="2" type="ORF">IAD22_01370</name>
</gene>
<dbReference type="PROSITE" id="PS51746">
    <property type="entry name" value="PPM_2"/>
    <property type="match status" value="1"/>
</dbReference>
<reference evidence="2" key="2">
    <citation type="journal article" date="2021" name="PeerJ">
        <title>Extensive microbial diversity within the chicken gut microbiome revealed by metagenomics and culture.</title>
        <authorList>
            <person name="Gilroy R."/>
            <person name="Ravi A."/>
            <person name="Getino M."/>
            <person name="Pursley I."/>
            <person name="Horton D.L."/>
            <person name="Alikhan N.F."/>
            <person name="Baker D."/>
            <person name="Gharbi K."/>
            <person name="Hall N."/>
            <person name="Watson M."/>
            <person name="Adriaenssens E.M."/>
            <person name="Foster-Nyarko E."/>
            <person name="Jarju S."/>
            <person name="Secka A."/>
            <person name="Antonio M."/>
            <person name="Oren A."/>
            <person name="Chaudhuri R.R."/>
            <person name="La Ragione R."/>
            <person name="Hildebrand F."/>
            <person name="Pallen M.J."/>
        </authorList>
    </citation>
    <scope>NUCLEOTIDE SEQUENCE</scope>
    <source>
        <strain evidence="2">ChiGjej1B1-1684</strain>
    </source>
</reference>
<feature type="domain" description="PPM-type phosphatase" evidence="1">
    <location>
        <begin position="10"/>
        <end position="265"/>
    </location>
</feature>
<dbReference type="InterPro" id="IPR001932">
    <property type="entry name" value="PPM-type_phosphatase-like_dom"/>
</dbReference>
<reference evidence="2" key="1">
    <citation type="submission" date="2020-10" db="EMBL/GenBank/DDBJ databases">
        <authorList>
            <person name="Gilroy R."/>
        </authorList>
    </citation>
    <scope>NUCLEOTIDE SEQUENCE</scope>
    <source>
        <strain evidence="2">ChiGjej1B1-1684</strain>
    </source>
</reference>
<organism evidence="2 3">
    <name type="scientific">Candidatus Limousia pullorum</name>
    <dbReference type="NCBI Taxonomy" id="2840860"/>
    <lineage>
        <taxon>Bacteria</taxon>
        <taxon>Bacillati</taxon>
        <taxon>Bacillota</taxon>
        <taxon>Clostridia</taxon>
        <taxon>Eubacteriales</taxon>
        <taxon>Oscillospiraceae</taxon>
        <taxon>Oscillospiraceae incertae sedis</taxon>
        <taxon>Candidatus Limousia</taxon>
    </lineage>
</organism>
<evidence type="ECO:0000313" key="3">
    <source>
        <dbReference type="Proteomes" id="UP000824118"/>
    </source>
</evidence>
<evidence type="ECO:0000313" key="2">
    <source>
        <dbReference type="EMBL" id="HIU49649.1"/>
    </source>
</evidence>
<dbReference type="EMBL" id="DVNG01000019">
    <property type="protein sequence ID" value="HIU49649.1"/>
    <property type="molecule type" value="Genomic_DNA"/>
</dbReference>
<evidence type="ECO:0000259" key="1">
    <source>
        <dbReference type="PROSITE" id="PS51746"/>
    </source>
</evidence>
<dbReference type="AlphaFoldDB" id="A0A9D1LX23"/>
<dbReference type="Gene3D" id="3.60.40.10">
    <property type="entry name" value="PPM-type phosphatase domain"/>
    <property type="match status" value="1"/>
</dbReference>
<dbReference type="InterPro" id="IPR036457">
    <property type="entry name" value="PPM-type-like_dom_sf"/>
</dbReference>
<dbReference type="SUPFAM" id="SSF81606">
    <property type="entry name" value="PP2C-like"/>
    <property type="match status" value="1"/>
</dbReference>
<accession>A0A9D1LX23</accession>
<dbReference type="Proteomes" id="UP000824118">
    <property type="component" value="Unassembled WGS sequence"/>
</dbReference>
<proteinExistence type="predicted"/>
<name>A0A9D1LX23_9FIRM</name>
<protein>
    <submittedName>
        <fullName evidence="2">Protein phosphatase 2C domain-containing protein</fullName>
    </submittedName>
</protein>